<keyword evidence="12" id="KW-1185">Reference proteome</keyword>
<feature type="transmembrane region" description="Helical" evidence="9">
    <location>
        <begin position="106"/>
        <end position="132"/>
    </location>
</feature>
<dbReference type="Pfam" id="PF07690">
    <property type="entry name" value="MFS_1"/>
    <property type="match status" value="2"/>
</dbReference>
<dbReference type="PANTHER" id="PTHR11360">
    <property type="entry name" value="MONOCARBOXYLATE TRANSPORTER"/>
    <property type="match status" value="1"/>
</dbReference>
<dbReference type="AlphaFoldDB" id="G1TB69"/>
<dbReference type="PROSITE" id="PS50850">
    <property type="entry name" value="MFS"/>
    <property type="match status" value="1"/>
</dbReference>
<reference evidence="11" key="3">
    <citation type="submission" date="2025-09" db="UniProtKB">
        <authorList>
            <consortium name="Ensembl"/>
        </authorList>
    </citation>
    <scope>IDENTIFICATION</scope>
    <source>
        <strain evidence="11">Thorbecke</strain>
    </source>
</reference>
<feature type="transmembrane region" description="Helical" evidence="9">
    <location>
        <begin position="54"/>
        <end position="74"/>
    </location>
</feature>
<dbReference type="GO" id="GO:0016323">
    <property type="term" value="C:basolateral plasma membrane"/>
    <property type="evidence" value="ECO:0007669"/>
    <property type="project" value="UniProtKB-SubCell"/>
</dbReference>
<evidence type="ECO:0000256" key="1">
    <source>
        <dbReference type="ARBA" id="ARBA00004554"/>
    </source>
</evidence>
<evidence type="ECO:0000256" key="3">
    <source>
        <dbReference type="ARBA" id="ARBA00022448"/>
    </source>
</evidence>
<dbReference type="GO" id="GO:0015293">
    <property type="term" value="F:symporter activity"/>
    <property type="evidence" value="ECO:0007669"/>
    <property type="project" value="UniProtKB-KW"/>
</dbReference>
<feature type="transmembrane region" description="Helical" evidence="9">
    <location>
        <begin position="81"/>
        <end position="100"/>
    </location>
</feature>
<evidence type="ECO:0000256" key="4">
    <source>
        <dbReference type="ARBA" id="ARBA00022475"/>
    </source>
</evidence>
<feature type="transmembrane region" description="Helical" evidence="9">
    <location>
        <begin position="396"/>
        <end position="419"/>
    </location>
</feature>
<feature type="transmembrane region" description="Helical" evidence="9">
    <location>
        <begin position="306"/>
        <end position="325"/>
    </location>
</feature>
<dbReference type="InterPro" id="IPR050327">
    <property type="entry name" value="Proton-linked_MCT"/>
</dbReference>
<keyword evidence="5 9" id="KW-0812">Transmembrane</keyword>
<keyword evidence="7 9" id="KW-1133">Transmembrane helix</keyword>
<keyword evidence="4" id="KW-1003">Cell membrane</keyword>
<dbReference type="STRING" id="9986.ENSOCUP00000013949"/>
<dbReference type="NCBIfam" id="TIGR00892">
    <property type="entry name" value="2A0113"/>
    <property type="match status" value="1"/>
</dbReference>
<reference evidence="11" key="2">
    <citation type="submission" date="2025-08" db="UniProtKB">
        <authorList>
            <consortium name="Ensembl"/>
        </authorList>
    </citation>
    <scope>IDENTIFICATION</scope>
    <source>
        <strain evidence="11">Thorbecke</strain>
    </source>
</reference>
<dbReference type="OrthoDB" id="5667at2759"/>
<dbReference type="FunCoup" id="G1TB69">
    <property type="interactions" value="3"/>
</dbReference>
<feature type="transmembrane region" description="Helical" evidence="9">
    <location>
        <begin position="238"/>
        <end position="262"/>
    </location>
</feature>
<comment type="similarity">
    <text evidence="2">Belongs to the major facilitator superfamily. Monocarboxylate porter (TC 2.A.1.13) family.</text>
</comment>
<evidence type="ECO:0000256" key="9">
    <source>
        <dbReference type="SAM" id="Phobius"/>
    </source>
</evidence>
<name>G1TB69_RABIT</name>
<dbReference type="Gene3D" id="1.20.1250.20">
    <property type="entry name" value="MFS general substrate transporter like domains"/>
    <property type="match status" value="2"/>
</dbReference>
<feature type="transmembrane region" description="Helical" evidence="9">
    <location>
        <begin position="139"/>
        <end position="158"/>
    </location>
</feature>
<feature type="transmembrane region" description="Helical" evidence="9">
    <location>
        <begin position="365"/>
        <end position="384"/>
    </location>
</feature>
<dbReference type="Ensembl" id="ENSOCUT00000016227.3">
    <property type="protein sequence ID" value="ENSOCUP00000013949.3"/>
    <property type="gene ID" value="ENSOCUG00000016231.3"/>
</dbReference>
<proteinExistence type="inferred from homology"/>
<feature type="transmembrane region" description="Helical" evidence="9">
    <location>
        <begin position="331"/>
        <end position="353"/>
    </location>
</feature>
<comment type="subcellular location">
    <subcellularLocation>
        <location evidence="1">Basolateral cell membrane</location>
        <topology evidence="1">Multi-pass membrane protein</topology>
    </subcellularLocation>
</comment>
<organism evidence="11 12">
    <name type="scientific">Oryctolagus cuniculus</name>
    <name type="common">Rabbit</name>
    <dbReference type="NCBI Taxonomy" id="9986"/>
    <lineage>
        <taxon>Eukaryota</taxon>
        <taxon>Metazoa</taxon>
        <taxon>Chordata</taxon>
        <taxon>Craniata</taxon>
        <taxon>Vertebrata</taxon>
        <taxon>Euteleostomi</taxon>
        <taxon>Mammalia</taxon>
        <taxon>Eutheria</taxon>
        <taxon>Euarchontoglires</taxon>
        <taxon>Glires</taxon>
        <taxon>Lagomorpha</taxon>
        <taxon>Leporidae</taxon>
        <taxon>Oryctolagus</taxon>
    </lineage>
</organism>
<dbReference type="Proteomes" id="UP000001811">
    <property type="component" value="Unplaced"/>
</dbReference>
<feature type="domain" description="Major facilitator superfamily (MFS) profile" evidence="10">
    <location>
        <begin position="13"/>
        <end position="426"/>
    </location>
</feature>
<dbReference type="GeneTree" id="ENSGT00940000159666"/>
<dbReference type="InParanoid" id="G1TB69"/>
<keyword evidence="8 9" id="KW-0472">Membrane</keyword>
<evidence type="ECO:0000259" key="10">
    <source>
        <dbReference type="PROSITE" id="PS50850"/>
    </source>
</evidence>
<keyword evidence="3" id="KW-0813">Transport</keyword>
<dbReference type="InterPro" id="IPR011701">
    <property type="entry name" value="MFS"/>
</dbReference>
<dbReference type="PANTHER" id="PTHR11360:SF21">
    <property type="entry name" value="MONOCARBOXYLATE TRANSPORTER 6"/>
    <property type="match status" value="1"/>
</dbReference>
<dbReference type="InterPro" id="IPR020846">
    <property type="entry name" value="MFS_dom"/>
</dbReference>
<dbReference type="InterPro" id="IPR004743">
    <property type="entry name" value="MCT"/>
</dbReference>
<evidence type="ECO:0000256" key="5">
    <source>
        <dbReference type="ARBA" id="ARBA00022692"/>
    </source>
</evidence>
<sequence>MPQALERADGSWAWVVLLAALVTQGLTLGFPSCIGVFFTDLQRDFQASNSETSWFPSILVAMLHAGGPLCSILVGRFGCRVTMMLGGVLASLGMVASSFSRTLSQLYITAGFITGLGMSFSFQSGITVLGFYFVRRRALANALASAGSSLGITLWPLLSRYLLEDLGWRGTFLIFGGVFLHCCICGALLRPVATNAAPETTESPPPPSKTPVHSCLATCGQAIQHHLAFDILQHNRGYCVYTLGVMWMIMGFPLPHVFLVPFAMRHGVDENRSALLMSIIGLSNIFLRPVAGLLMGRPPFAGYRKYLFCLAVLLNGLTNLVCTVSADFRVLVGYCLLYSVSMSGVGTLIFQVLMDIVSMDRFPSALGLFTILSGVAALISPPLAGLLLDASNNFSYVFYLSSFFLISAALFMGGSFYALRKTEQGRRAKAEGAVRKAALPQALNPKGKETSEKQPCLEITYVTSV</sequence>
<feature type="transmembrane region" description="Helical" evidence="9">
    <location>
        <begin position="12"/>
        <end position="38"/>
    </location>
</feature>
<protein>
    <submittedName>
        <fullName evidence="11">Solute carrier family 16 member 5</fullName>
    </submittedName>
</protein>
<dbReference type="InterPro" id="IPR036259">
    <property type="entry name" value="MFS_trans_sf"/>
</dbReference>
<gene>
    <name evidence="11" type="primary">SLC16A5</name>
</gene>
<keyword evidence="6" id="KW-0769">Symport</keyword>
<evidence type="ECO:0000256" key="6">
    <source>
        <dbReference type="ARBA" id="ARBA00022847"/>
    </source>
</evidence>
<feature type="transmembrane region" description="Helical" evidence="9">
    <location>
        <begin position="170"/>
        <end position="189"/>
    </location>
</feature>
<dbReference type="Bgee" id="ENSOCUG00000016231">
    <property type="expression patterns" value="Expressed in testis and 11 other cell types or tissues"/>
</dbReference>
<evidence type="ECO:0000256" key="8">
    <source>
        <dbReference type="ARBA" id="ARBA00023136"/>
    </source>
</evidence>
<evidence type="ECO:0000313" key="12">
    <source>
        <dbReference type="Proteomes" id="UP000001811"/>
    </source>
</evidence>
<dbReference type="GO" id="GO:0008028">
    <property type="term" value="F:monocarboxylic acid transmembrane transporter activity"/>
    <property type="evidence" value="ECO:0007669"/>
    <property type="project" value="InterPro"/>
</dbReference>
<evidence type="ECO:0000313" key="11">
    <source>
        <dbReference type="Ensembl" id="ENSOCUP00000013949.3"/>
    </source>
</evidence>
<dbReference type="FunFam" id="1.20.1250.20:FF:000337">
    <property type="entry name" value="Solute carrier family 16 member 5"/>
    <property type="match status" value="1"/>
</dbReference>
<evidence type="ECO:0000256" key="2">
    <source>
        <dbReference type="ARBA" id="ARBA00006727"/>
    </source>
</evidence>
<dbReference type="HOGENOM" id="CLU_001265_59_1_1"/>
<evidence type="ECO:0000256" key="7">
    <source>
        <dbReference type="ARBA" id="ARBA00022989"/>
    </source>
</evidence>
<reference evidence="11 12" key="1">
    <citation type="journal article" date="2011" name="Nature">
        <title>A high-resolution map of human evolutionary constraint using 29 mammals.</title>
        <authorList>
            <person name="Lindblad-Toh K."/>
            <person name="Garber M."/>
            <person name="Zuk O."/>
            <person name="Lin M.F."/>
            <person name="Parker B.J."/>
            <person name="Washietl S."/>
            <person name="Kheradpour P."/>
            <person name="Ernst J."/>
            <person name="Jordan G."/>
            <person name="Mauceli E."/>
            <person name="Ward L.D."/>
            <person name="Lowe C.B."/>
            <person name="Holloway A.K."/>
            <person name="Clamp M."/>
            <person name="Gnerre S."/>
            <person name="Alfoldi J."/>
            <person name="Beal K."/>
            <person name="Chang J."/>
            <person name="Clawson H."/>
            <person name="Cuff J."/>
            <person name="Di Palma F."/>
            <person name="Fitzgerald S."/>
            <person name="Flicek P."/>
            <person name="Guttman M."/>
            <person name="Hubisz M.J."/>
            <person name="Jaffe D.B."/>
            <person name="Jungreis I."/>
            <person name="Kent W.J."/>
            <person name="Kostka D."/>
            <person name="Lara M."/>
            <person name="Martins A.L."/>
            <person name="Massingham T."/>
            <person name="Moltke I."/>
            <person name="Raney B.J."/>
            <person name="Rasmussen M.D."/>
            <person name="Robinson J."/>
            <person name="Stark A."/>
            <person name="Vilella A.J."/>
            <person name="Wen J."/>
            <person name="Xie X."/>
            <person name="Zody M.C."/>
            <person name="Baldwin J."/>
            <person name="Bloom T."/>
            <person name="Chin C.W."/>
            <person name="Heiman D."/>
            <person name="Nicol R."/>
            <person name="Nusbaum C."/>
            <person name="Young S."/>
            <person name="Wilkinson J."/>
            <person name="Worley K.C."/>
            <person name="Kovar C.L."/>
            <person name="Muzny D.M."/>
            <person name="Gibbs R.A."/>
            <person name="Cree A."/>
            <person name="Dihn H.H."/>
            <person name="Fowler G."/>
            <person name="Jhangiani S."/>
            <person name="Joshi V."/>
            <person name="Lee S."/>
            <person name="Lewis L.R."/>
            <person name="Nazareth L.V."/>
            <person name="Okwuonu G."/>
            <person name="Santibanez J."/>
            <person name="Warren W.C."/>
            <person name="Mardis E.R."/>
            <person name="Weinstock G.M."/>
            <person name="Wilson R.K."/>
            <person name="Delehaunty K."/>
            <person name="Dooling D."/>
            <person name="Fronik C."/>
            <person name="Fulton L."/>
            <person name="Fulton B."/>
            <person name="Graves T."/>
            <person name="Minx P."/>
            <person name="Sodergren E."/>
            <person name="Birney E."/>
            <person name="Margulies E.H."/>
            <person name="Herrero J."/>
            <person name="Green E.D."/>
            <person name="Haussler D."/>
            <person name="Siepel A."/>
            <person name="Goldman N."/>
            <person name="Pollard K.S."/>
            <person name="Pedersen J.S."/>
            <person name="Lander E.S."/>
            <person name="Kellis M."/>
        </authorList>
    </citation>
    <scope>NUCLEOTIDE SEQUENCE [LARGE SCALE GENOMIC DNA]</scope>
    <source>
        <strain evidence="12">Thorbecke</strain>
    </source>
</reference>
<dbReference type="eggNOG" id="KOG2504">
    <property type="taxonomic scope" value="Eukaryota"/>
</dbReference>
<dbReference type="PaxDb" id="9986-ENSOCUP00000013949"/>
<accession>G1TB69</accession>
<feature type="transmembrane region" description="Helical" evidence="9">
    <location>
        <begin position="274"/>
        <end position="294"/>
    </location>
</feature>
<dbReference type="SUPFAM" id="SSF103473">
    <property type="entry name" value="MFS general substrate transporter"/>
    <property type="match status" value="1"/>
</dbReference>